<evidence type="ECO:0000313" key="5">
    <source>
        <dbReference type="Proteomes" id="UP000565441"/>
    </source>
</evidence>
<dbReference type="OrthoDB" id="2119945at2759"/>
<gene>
    <name evidence="4" type="ORF">D9615_008319</name>
</gene>
<evidence type="ECO:0008006" key="6">
    <source>
        <dbReference type="Google" id="ProtNLM"/>
    </source>
</evidence>
<dbReference type="AlphaFoldDB" id="A0A8H5M5D3"/>
<dbReference type="Pfam" id="PF12621">
    <property type="entry name" value="PHM7_ext"/>
    <property type="match status" value="1"/>
</dbReference>
<sequence length="499" mass="54624">MAKPRLRVLAGTGTSSADIQLTPIHTGRPVKLVSDLFDGELIVHIKGLEGSHPTSCSKEYFAKPERAGITWSIQVRGRFLQPISADDVLFGNTFDRPLGLPWGSGAALRFMNYIDPTLEHDLTSQTKPWALSPLIATMPHFMHARVPCTEENEHKFLSPPSAHNHDTHINTHIELPPFPPPDPITDDTSQLHLARTDAPSSSNSSSSSRGSAFSDGPSSSTSSLGSMLSVSSSTSYVSAQRGSSPKAAADVLKKMATRVRKGKAKGKSRQERLGLGLENAAQRRAYFSTAAHRRGISFGPEDMITMDFCYGFLEFSPTLALRLPGGITFDLMRYWDGQPVRFVCCERKRGDSEGGGEPWGTVFWCVAIEMGSEDQEEGDTVDTARDCSNWPEKSPKSRDAVSENERISVDEFVLVWAQSRSTDFSLGRPMTEEEYGLAHPAASRPQRTVWLPRDTLGLAEEEERGCRQAGVDVSIQDAQMNGTGKVDISGSPPDLIKEE</sequence>
<dbReference type="PANTHER" id="PTHR34826">
    <property type="entry name" value="UPF0590 PROTEIN C409.17C"/>
    <property type="match status" value="1"/>
</dbReference>
<dbReference type="EMBL" id="JAACJP010000011">
    <property type="protein sequence ID" value="KAF5381309.1"/>
    <property type="molecule type" value="Genomic_DNA"/>
</dbReference>
<feature type="compositionally biased region" description="Basic and acidic residues" evidence="1">
    <location>
        <begin position="393"/>
        <end position="402"/>
    </location>
</feature>
<feature type="region of interest" description="Disordered" evidence="1">
    <location>
        <begin position="152"/>
        <end position="225"/>
    </location>
</feature>
<accession>A0A8H5M5D3</accession>
<feature type="compositionally biased region" description="Low complexity" evidence="1">
    <location>
        <begin position="200"/>
        <end position="225"/>
    </location>
</feature>
<evidence type="ECO:0000259" key="3">
    <source>
        <dbReference type="Pfam" id="PF12621"/>
    </source>
</evidence>
<feature type="domain" description="Domain of unknown function at the cortex 1" evidence="2">
    <location>
        <begin position="5"/>
        <end position="369"/>
    </location>
</feature>
<name>A0A8H5M5D3_9AGAR</name>
<feature type="domain" description="10TM putative phosphate transporter extracellular tail" evidence="3">
    <location>
        <begin position="437"/>
        <end position="494"/>
    </location>
</feature>
<evidence type="ECO:0000259" key="2">
    <source>
        <dbReference type="Pfam" id="PF08588"/>
    </source>
</evidence>
<keyword evidence="5" id="KW-1185">Reference proteome</keyword>
<organism evidence="4 5">
    <name type="scientific">Tricholomella constricta</name>
    <dbReference type="NCBI Taxonomy" id="117010"/>
    <lineage>
        <taxon>Eukaryota</taxon>
        <taxon>Fungi</taxon>
        <taxon>Dikarya</taxon>
        <taxon>Basidiomycota</taxon>
        <taxon>Agaricomycotina</taxon>
        <taxon>Agaricomycetes</taxon>
        <taxon>Agaricomycetidae</taxon>
        <taxon>Agaricales</taxon>
        <taxon>Tricholomatineae</taxon>
        <taxon>Lyophyllaceae</taxon>
        <taxon>Tricholomella</taxon>
    </lineage>
</organism>
<evidence type="ECO:0000313" key="4">
    <source>
        <dbReference type="EMBL" id="KAF5381309.1"/>
    </source>
</evidence>
<dbReference type="PANTHER" id="PTHR34826:SF2">
    <property type="entry name" value="UPF0590 PROTEIN C409.17C"/>
    <property type="match status" value="1"/>
</dbReference>
<dbReference type="Pfam" id="PF08588">
    <property type="entry name" value="Duc1"/>
    <property type="match status" value="1"/>
</dbReference>
<dbReference type="Proteomes" id="UP000565441">
    <property type="component" value="Unassembled WGS sequence"/>
</dbReference>
<proteinExistence type="predicted"/>
<comment type="caution">
    <text evidence="4">The sequence shown here is derived from an EMBL/GenBank/DDBJ whole genome shotgun (WGS) entry which is preliminary data.</text>
</comment>
<dbReference type="InterPro" id="IPR013897">
    <property type="entry name" value="Duc1"/>
</dbReference>
<dbReference type="InterPro" id="IPR022257">
    <property type="entry name" value="PHM7_ext"/>
</dbReference>
<protein>
    <recommendedName>
        <fullName evidence="6">DUF1769-domain-containing protein</fullName>
    </recommendedName>
</protein>
<reference evidence="4 5" key="1">
    <citation type="journal article" date="2020" name="ISME J.">
        <title>Uncovering the hidden diversity of litter-decomposition mechanisms in mushroom-forming fungi.</title>
        <authorList>
            <person name="Floudas D."/>
            <person name="Bentzer J."/>
            <person name="Ahren D."/>
            <person name="Johansson T."/>
            <person name="Persson P."/>
            <person name="Tunlid A."/>
        </authorList>
    </citation>
    <scope>NUCLEOTIDE SEQUENCE [LARGE SCALE GENOMIC DNA]</scope>
    <source>
        <strain evidence="4 5">CBS 661.87</strain>
    </source>
</reference>
<feature type="region of interest" description="Disordered" evidence="1">
    <location>
        <begin position="374"/>
        <end position="402"/>
    </location>
</feature>
<evidence type="ECO:0000256" key="1">
    <source>
        <dbReference type="SAM" id="MobiDB-lite"/>
    </source>
</evidence>